<dbReference type="GO" id="GO:0051015">
    <property type="term" value="F:actin filament binding"/>
    <property type="evidence" value="ECO:0007669"/>
    <property type="project" value="TreeGrafter"/>
</dbReference>
<gene>
    <name evidence="4" type="ORF">CPELLU_LOCUS793</name>
</gene>
<sequence length="430" mass="48887">MSEYKVASTGKLSFKGDNSSNGTKSKAAVSIKLYLELCTLHLELVNCIYKIITQNFLIYLTGWVLAGTQEDLVGPLFFVFNGEPLSCLFCSEKDRSIGVRPLPDKKLLTCEPDEVSFVFVGSKIVGSTDCISLKTFDGKYLASDKFGTITAEREAIGPQEEWRPILRNDGIALQNYYDKFLSVDEIADGGYKLRADVETIGFCETWSVKCQAKLRKKSKNTKKESKPINEYEIEQIKKYQTWGGGRIKTTKEDISELKKAKKEGNFSEALLDRREKFHKNYKNNPEQLTYSKAMDVFFKSLCAIINRSSDLPKIRKAKELLESCQTNMTSSYPSDDLLDRCACGIHNKEDTTFSCSSDDLLDRYEGENVDHSNNKNFLNPKKYNDNGNELERQAEQSVQYDGKTWVVSNGINLRDALTKWKKQRGRSRTE</sequence>
<proteinExistence type="inferred from homology"/>
<organism evidence="4 5">
    <name type="scientific">Cetraspora pellucida</name>
    <dbReference type="NCBI Taxonomy" id="1433469"/>
    <lineage>
        <taxon>Eukaryota</taxon>
        <taxon>Fungi</taxon>
        <taxon>Fungi incertae sedis</taxon>
        <taxon>Mucoromycota</taxon>
        <taxon>Glomeromycotina</taxon>
        <taxon>Glomeromycetes</taxon>
        <taxon>Diversisporales</taxon>
        <taxon>Gigasporaceae</taxon>
        <taxon>Cetraspora</taxon>
    </lineage>
</organism>
<dbReference type="SUPFAM" id="SSF50405">
    <property type="entry name" value="Actin-crosslinking proteins"/>
    <property type="match status" value="1"/>
</dbReference>
<evidence type="ECO:0000256" key="3">
    <source>
        <dbReference type="ARBA" id="ARBA00023242"/>
    </source>
</evidence>
<comment type="caution">
    <text evidence="4">The sequence shown here is derived from an EMBL/GenBank/DDBJ whole genome shotgun (WGS) entry which is preliminary data.</text>
</comment>
<keyword evidence="3" id="KW-0539">Nucleus</keyword>
<protein>
    <submittedName>
        <fullName evidence="4">6669_t:CDS:1</fullName>
    </submittedName>
</protein>
<accession>A0A9N8VUI5</accession>
<evidence type="ECO:0000313" key="4">
    <source>
        <dbReference type="EMBL" id="CAG8464820.1"/>
    </source>
</evidence>
<dbReference type="InterPro" id="IPR008999">
    <property type="entry name" value="Actin-crosslinking"/>
</dbReference>
<dbReference type="CDD" id="cd23339">
    <property type="entry name" value="beta-trefoil_FSCN_fungal_FRG1-like"/>
    <property type="match status" value="1"/>
</dbReference>
<comment type="similarity">
    <text evidence="2">Belongs to the FRG1 family.</text>
</comment>
<dbReference type="AlphaFoldDB" id="A0A9N8VUI5"/>
<reference evidence="4" key="1">
    <citation type="submission" date="2021-06" db="EMBL/GenBank/DDBJ databases">
        <authorList>
            <person name="Kallberg Y."/>
            <person name="Tangrot J."/>
            <person name="Rosling A."/>
        </authorList>
    </citation>
    <scope>NUCLEOTIDE SEQUENCE</scope>
    <source>
        <strain evidence="4">FL966</strain>
    </source>
</reference>
<dbReference type="Gene3D" id="2.80.10.50">
    <property type="match status" value="1"/>
</dbReference>
<evidence type="ECO:0000256" key="2">
    <source>
        <dbReference type="ARBA" id="ARBA00010878"/>
    </source>
</evidence>
<dbReference type="GO" id="GO:0071013">
    <property type="term" value="C:catalytic step 2 spliceosome"/>
    <property type="evidence" value="ECO:0007669"/>
    <property type="project" value="TreeGrafter"/>
</dbReference>
<evidence type="ECO:0000313" key="5">
    <source>
        <dbReference type="Proteomes" id="UP000789759"/>
    </source>
</evidence>
<name>A0A9N8VUI5_9GLOM</name>
<keyword evidence="5" id="KW-1185">Reference proteome</keyword>
<dbReference type="Proteomes" id="UP000789759">
    <property type="component" value="Unassembled WGS sequence"/>
</dbReference>
<dbReference type="PANTHER" id="PTHR12928">
    <property type="entry name" value="FRG1 PROTEIN"/>
    <property type="match status" value="1"/>
</dbReference>
<dbReference type="GO" id="GO:0005730">
    <property type="term" value="C:nucleolus"/>
    <property type="evidence" value="ECO:0007669"/>
    <property type="project" value="UniProtKB-SubCell"/>
</dbReference>
<dbReference type="PANTHER" id="PTHR12928:SF0">
    <property type="entry name" value="FSHD REGION GENE 1"/>
    <property type="match status" value="1"/>
</dbReference>
<dbReference type="OrthoDB" id="5539371at2759"/>
<dbReference type="Pfam" id="PF06229">
    <property type="entry name" value="FRG1"/>
    <property type="match status" value="1"/>
</dbReference>
<dbReference type="InterPro" id="IPR010414">
    <property type="entry name" value="FRG1"/>
</dbReference>
<evidence type="ECO:0000256" key="1">
    <source>
        <dbReference type="ARBA" id="ARBA00004604"/>
    </source>
</evidence>
<comment type="subcellular location">
    <subcellularLocation>
        <location evidence="1">Nucleus</location>
        <location evidence="1">Nucleolus</location>
    </subcellularLocation>
</comment>
<dbReference type="EMBL" id="CAJVQA010000251">
    <property type="protein sequence ID" value="CAG8464820.1"/>
    <property type="molecule type" value="Genomic_DNA"/>
</dbReference>